<evidence type="ECO:0000313" key="3">
    <source>
        <dbReference type="Proteomes" id="UP000724874"/>
    </source>
</evidence>
<protein>
    <submittedName>
        <fullName evidence="2">Uncharacterized protein</fullName>
    </submittedName>
</protein>
<sequence>MCAKNRVTALQPATADMQISVADGSTLSSPNAYRAVARWSSGSYVQPPHSFLDFSGDNWGDSDRRNPSDAPRNLPPYTIQGKKPMREIERVVEKLNDKQWEEIMSAAHEMAAGKGKKRSKSLSGDDASSEAAGNIKEEEKLDFELEDDAATSADDMDTTEDLKEE</sequence>
<gene>
    <name evidence="2" type="ORF">CPB84DRAFT_1851158</name>
</gene>
<dbReference type="AlphaFoldDB" id="A0A9P5TJI1"/>
<name>A0A9P5TJI1_GYMJU</name>
<dbReference type="Proteomes" id="UP000724874">
    <property type="component" value="Unassembled WGS sequence"/>
</dbReference>
<proteinExistence type="predicted"/>
<comment type="caution">
    <text evidence="2">The sequence shown here is derived from an EMBL/GenBank/DDBJ whole genome shotgun (WGS) entry which is preliminary data.</text>
</comment>
<keyword evidence="3" id="KW-1185">Reference proteome</keyword>
<evidence type="ECO:0000313" key="2">
    <source>
        <dbReference type="EMBL" id="KAF8882603.1"/>
    </source>
</evidence>
<evidence type="ECO:0000256" key="1">
    <source>
        <dbReference type="SAM" id="MobiDB-lite"/>
    </source>
</evidence>
<dbReference type="OrthoDB" id="3256015at2759"/>
<feature type="region of interest" description="Disordered" evidence="1">
    <location>
        <begin position="106"/>
        <end position="165"/>
    </location>
</feature>
<feature type="region of interest" description="Disordered" evidence="1">
    <location>
        <begin position="52"/>
        <end position="80"/>
    </location>
</feature>
<organism evidence="2 3">
    <name type="scientific">Gymnopilus junonius</name>
    <name type="common">Spectacular rustgill mushroom</name>
    <name type="synonym">Gymnopilus spectabilis subsp. junonius</name>
    <dbReference type="NCBI Taxonomy" id="109634"/>
    <lineage>
        <taxon>Eukaryota</taxon>
        <taxon>Fungi</taxon>
        <taxon>Dikarya</taxon>
        <taxon>Basidiomycota</taxon>
        <taxon>Agaricomycotina</taxon>
        <taxon>Agaricomycetes</taxon>
        <taxon>Agaricomycetidae</taxon>
        <taxon>Agaricales</taxon>
        <taxon>Agaricineae</taxon>
        <taxon>Hymenogastraceae</taxon>
        <taxon>Gymnopilus</taxon>
    </lineage>
</organism>
<accession>A0A9P5TJI1</accession>
<dbReference type="EMBL" id="JADNYJ010000121">
    <property type="protein sequence ID" value="KAF8882603.1"/>
    <property type="molecule type" value="Genomic_DNA"/>
</dbReference>
<reference evidence="2" key="1">
    <citation type="submission" date="2020-11" db="EMBL/GenBank/DDBJ databases">
        <authorList>
            <consortium name="DOE Joint Genome Institute"/>
            <person name="Ahrendt S."/>
            <person name="Riley R."/>
            <person name="Andreopoulos W."/>
            <person name="LaButti K."/>
            <person name="Pangilinan J."/>
            <person name="Ruiz-duenas F.J."/>
            <person name="Barrasa J.M."/>
            <person name="Sanchez-Garcia M."/>
            <person name="Camarero S."/>
            <person name="Miyauchi S."/>
            <person name="Serrano A."/>
            <person name="Linde D."/>
            <person name="Babiker R."/>
            <person name="Drula E."/>
            <person name="Ayuso-Fernandez I."/>
            <person name="Pacheco R."/>
            <person name="Padilla G."/>
            <person name="Ferreira P."/>
            <person name="Barriuso J."/>
            <person name="Kellner H."/>
            <person name="Castanera R."/>
            <person name="Alfaro M."/>
            <person name="Ramirez L."/>
            <person name="Pisabarro A.G."/>
            <person name="Kuo A."/>
            <person name="Tritt A."/>
            <person name="Lipzen A."/>
            <person name="He G."/>
            <person name="Yan M."/>
            <person name="Ng V."/>
            <person name="Cullen D."/>
            <person name="Martin F."/>
            <person name="Rosso M.-N."/>
            <person name="Henrissat B."/>
            <person name="Hibbett D."/>
            <person name="Martinez A.T."/>
            <person name="Grigoriev I.V."/>
        </authorList>
    </citation>
    <scope>NUCLEOTIDE SEQUENCE</scope>
    <source>
        <strain evidence="2">AH 44721</strain>
    </source>
</reference>
<feature type="compositionally biased region" description="Acidic residues" evidence="1">
    <location>
        <begin position="144"/>
        <end position="165"/>
    </location>
</feature>